<evidence type="ECO:0000313" key="3">
    <source>
        <dbReference type="Proteomes" id="UP001189429"/>
    </source>
</evidence>
<dbReference type="PROSITE" id="PS50012">
    <property type="entry name" value="RCC1_3"/>
    <property type="match status" value="1"/>
</dbReference>
<accession>A0ABN9WIU6</accession>
<keyword evidence="3" id="KW-1185">Reference proteome</keyword>
<feature type="repeat" description="RCC1" evidence="1">
    <location>
        <begin position="148"/>
        <end position="214"/>
    </location>
</feature>
<proteinExistence type="predicted"/>
<dbReference type="EMBL" id="CAUYUJ010018804">
    <property type="protein sequence ID" value="CAK0886431.1"/>
    <property type="molecule type" value="Genomic_DNA"/>
</dbReference>
<dbReference type="InterPro" id="IPR000408">
    <property type="entry name" value="Reg_chr_condens"/>
</dbReference>
<dbReference type="Gene3D" id="2.130.10.30">
    <property type="entry name" value="Regulator of chromosome condensation 1/beta-lactamase-inhibitor protein II"/>
    <property type="match status" value="1"/>
</dbReference>
<dbReference type="PANTHER" id="PTHR45982">
    <property type="entry name" value="REGULATOR OF CHROMOSOME CONDENSATION"/>
    <property type="match status" value="1"/>
</dbReference>
<evidence type="ECO:0000256" key="1">
    <source>
        <dbReference type="PROSITE-ProRule" id="PRU00235"/>
    </source>
</evidence>
<comment type="caution">
    <text evidence="2">The sequence shown here is derived from an EMBL/GenBank/DDBJ whole genome shotgun (WGS) entry which is preliminary data.</text>
</comment>
<gene>
    <name evidence="2" type="ORF">PCOR1329_LOCUS67774</name>
</gene>
<reference evidence="2" key="1">
    <citation type="submission" date="2023-10" db="EMBL/GenBank/DDBJ databases">
        <authorList>
            <person name="Chen Y."/>
            <person name="Shah S."/>
            <person name="Dougan E. K."/>
            <person name="Thang M."/>
            <person name="Chan C."/>
        </authorList>
    </citation>
    <scope>NUCLEOTIDE SEQUENCE [LARGE SCALE GENOMIC DNA]</scope>
</reference>
<sequence length="249" mass="26989">RRIEWFEQNPHGWAKIDFGPDFGVALDKKGHIFVWGEGSPDGVPVGPVAVDLQGEAKGLVFDDAQCSSTKVFALTRRGQVVVFEGVLEDLRSLSKAKASSPAGPDRPLQLSGRLMPGLPQPTSLSFGGTGIKQMDIGLEHAAFVTFRGQVYTVGGNEWGQCGVRPPRQKGPMGALEERQRMEVEEPVLVQFPETAAPIVSVVVGGRHTVCTDATRRTWAFGDDRRIQLGLGDTRTAGNDERNAYGVLHQ</sequence>
<feature type="non-terminal residue" evidence="2">
    <location>
        <position position="1"/>
    </location>
</feature>
<dbReference type="Pfam" id="PF00415">
    <property type="entry name" value="RCC1"/>
    <property type="match status" value="1"/>
</dbReference>
<dbReference type="InterPro" id="IPR051553">
    <property type="entry name" value="Ran_GTPase-activating"/>
</dbReference>
<dbReference type="SUPFAM" id="SSF50985">
    <property type="entry name" value="RCC1/BLIP-II"/>
    <property type="match status" value="1"/>
</dbReference>
<protein>
    <submittedName>
        <fullName evidence="2">Uncharacterized protein</fullName>
    </submittedName>
</protein>
<evidence type="ECO:0000313" key="2">
    <source>
        <dbReference type="EMBL" id="CAK0886431.1"/>
    </source>
</evidence>
<dbReference type="Proteomes" id="UP001189429">
    <property type="component" value="Unassembled WGS sequence"/>
</dbReference>
<organism evidence="2 3">
    <name type="scientific">Prorocentrum cordatum</name>
    <dbReference type="NCBI Taxonomy" id="2364126"/>
    <lineage>
        <taxon>Eukaryota</taxon>
        <taxon>Sar</taxon>
        <taxon>Alveolata</taxon>
        <taxon>Dinophyceae</taxon>
        <taxon>Prorocentrales</taxon>
        <taxon>Prorocentraceae</taxon>
        <taxon>Prorocentrum</taxon>
    </lineage>
</organism>
<feature type="non-terminal residue" evidence="2">
    <location>
        <position position="249"/>
    </location>
</feature>
<name>A0ABN9WIU6_9DINO</name>
<dbReference type="InterPro" id="IPR009091">
    <property type="entry name" value="RCC1/BLIP-II"/>
</dbReference>
<dbReference type="PANTHER" id="PTHR45982:SF1">
    <property type="entry name" value="REGULATOR OF CHROMOSOME CONDENSATION"/>
    <property type="match status" value="1"/>
</dbReference>